<dbReference type="SUPFAM" id="SSF51182">
    <property type="entry name" value="RmlC-like cupins"/>
    <property type="match status" value="1"/>
</dbReference>
<sequence length="169" mass="18774">MTAAYQTRFGSLKNYQKGHVEPIADDVRHYAFSNCFDIASKSKPYEKVVFGQNQIYVLETLRAEGSSPWYTSAHDEFALVMDGEVEIHLVKLDPSQVVADAEKNGAVLVKGEPKGPKMGWMKLSRGHQGLLPKNTAYQFRSAGEPGVIVLQTCKGDLSVEKWADICQTH</sequence>
<dbReference type="RefSeq" id="WP_301807065.1">
    <property type="nucleotide sequence ID" value="NZ_JAUJZH010000005.1"/>
</dbReference>
<comment type="caution">
    <text evidence="1">The sequence shown here is derived from an EMBL/GenBank/DDBJ whole genome shotgun (WGS) entry which is preliminary data.</text>
</comment>
<accession>A0ABT8S0U4</accession>
<dbReference type="Gene3D" id="2.60.120.10">
    <property type="entry name" value="Jelly Rolls"/>
    <property type="match status" value="1"/>
</dbReference>
<dbReference type="EMBL" id="JAUKVY010000005">
    <property type="protein sequence ID" value="MDO1532418.1"/>
    <property type="molecule type" value="Genomic_DNA"/>
</dbReference>
<name>A0ABT8S0U4_9BURK</name>
<dbReference type="InterPro" id="IPR011051">
    <property type="entry name" value="RmlC_Cupin_sf"/>
</dbReference>
<evidence type="ECO:0000313" key="1">
    <source>
        <dbReference type="EMBL" id="MDO1532418.1"/>
    </source>
</evidence>
<gene>
    <name evidence="1" type="ORF">Q2T77_08970</name>
</gene>
<reference evidence="1" key="1">
    <citation type="submission" date="2023-06" db="EMBL/GenBank/DDBJ databases">
        <authorList>
            <person name="Jiang Y."/>
            <person name="Liu Q."/>
        </authorList>
    </citation>
    <scope>NUCLEOTIDE SEQUENCE</scope>
    <source>
        <strain evidence="1">CGMCC 1.12090</strain>
    </source>
</reference>
<evidence type="ECO:0000313" key="2">
    <source>
        <dbReference type="Proteomes" id="UP001169027"/>
    </source>
</evidence>
<dbReference type="InterPro" id="IPR014710">
    <property type="entry name" value="RmlC-like_jellyroll"/>
</dbReference>
<keyword evidence="2" id="KW-1185">Reference proteome</keyword>
<proteinExistence type="predicted"/>
<dbReference type="Proteomes" id="UP001169027">
    <property type="component" value="Unassembled WGS sequence"/>
</dbReference>
<organism evidence="1 2">
    <name type="scientific">Variovorax ginsengisoli</name>
    <dbReference type="NCBI Taxonomy" id="363844"/>
    <lineage>
        <taxon>Bacteria</taxon>
        <taxon>Pseudomonadati</taxon>
        <taxon>Pseudomonadota</taxon>
        <taxon>Betaproteobacteria</taxon>
        <taxon>Burkholderiales</taxon>
        <taxon>Comamonadaceae</taxon>
        <taxon>Variovorax</taxon>
    </lineage>
</organism>
<protein>
    <submittedName>
        <fullName evidence="1">Hydroxyquinol 1,2-dioxygenase</fullName>
    </submittedName>
</protein>